<dbReference type="Gene3D" id="3.80.10.10">
    <property type="entry name" value="Ribonuclease Inhibitor"/>
    <property type="match status" value="1"/>
</dbReference>
<keyword evidence="2" id="KW-1185">Reference proteome</keyword>
<protein>
    <recommendedName>
        <fullName evidence="3">F-box domain-containing protein</fullName>
    </recommendedName>
</protein>
<dbReference type="OrthoDB" id="2307271at2759"/>
<gene>
    <name evidence="1" type="ORF">C1645_750479</name>
</gene>
<dbReference type="Proteomes" id="UP000265703">
    <property type="component" value="Unassembled WGS sequence"/>
</dbReference>
<comment type="caution">
    <text evidence="1">The sequence shown here is derived from an EMBL/GenBank/DDBJ whole genome shotgun (WGS) entry which is preliminary data.</text>
</comment>
<evidence type="ECO:0000313" key="1">
    <source>
        <dbReference type="EMBL" id="RIA98289.1"/>
    </source>
</evidence>
<evidence type="ECO:0000313" key="2">
    <source>
        <dbReference type="Proteomes" id="UP000265703"/>
    </source>
</evidence>
<proteinExistence type="predicted"/>
<dbReference type="InterPro" id="IPR032675">
    <property type="entry name" value="LRR_dom_sf"/>
</dbReference>
<accession>A0A397TLN6</accession>
<name>A0A397TLN6_9GLOM</name>
<sequence length="525" mass="59807">MAFPLPTECVEDVISNIEINRDLFSALMVNREWCKFAVPILWKNPFDNNNRENHCKKIIIRTYLSCLDQKSKLLLESSGVDLSCTTSSTAFDYASYLNYLSTTSLKFMIQQFMFPQAGFYGSLLNEHQNTFNQIKLMFTVLCKLFITRSVEIKYIEFSDFGFDPLNVYSIPFATFEGANRSLANLQIFCCHGIPGKSNNAETFISMSNVCKNISHLEITLSTFNEAKGLASLVSSQNHLKHFKLVSDVRFTSTDEDIFGAIFRSLATQKKTFSSIFLQNVSFSNVDFQSLVEFGNCKALRSMTFIECEEIQERTFNAISKAFPSLEHVFYVTGPSDVPSQSFCELFKTAQSNIKSISFDVEVIGLIKTITKYCTKLEDISVSSNDPSEIILILNNCKDLKYINFRGGEGIDTNDIFIGMAQSISPKLEILSLNMSFRDPWIFSPKSLKIFLDSCKNTLKIFKIYHYNAPFNIQDSEDARIKTMNEEHFDVIRQSGIRFHMDSDIWPRNLDIITTIDIPGNNNLSE</sequence>
<dbReference type="SUPFAM" id="SSF52047">
    <property type="entry name" value="RNI-like"/>
    <property type="match status" value="1"/>
</dbReference>
<evidence type="ECO:0008006" key="3">
    <source>
        <dbReference type="Google" id="ProtNLM"/>
    </source>
</evidence>
<dbReference type="EMBL" id="QKYT01000018">
    <property type="protein sequence ID" value="RIA98289.1"/>
    <property type="molecule type" value="Genomic_DNA"/>
</dbReference>
<organism evidence="1 2">
    <name type="scientific">Glomus cerebriforme</name>
    <dbReference type="NCBI Taxonomy" id="658196"/>
    <lineage>
        <taxon>Eukaryota</taxon>
        <taxon>Fungi</taxon>
        <taxon>Fungi incertae sedis</taxon>
        <taxon>Mucoromycota</taxon>
        <taxon>Glomeromycotina</taxon>
        <taxon>Glomeromycetes</taxon>
        <taxon>Glomerales</taxon>
        <taxon>Glomeraceae</taxon>
        <taxon>Glomus</taxon>
    </lineage>
</organism>
<reference evidence="1 2" key="1">
    <citation type="submission" date="2018-06" db="EMBL/GenBank/DDBJ databases">
        <title>Comparative genomics reveals the genomic features of Rhizophagus irregularis, R. cerebriforme, R. diaphanum and Gigaspora rosea, and their symbiotic lifestyle signature.</title>
        <authorList>
            <person name="Morin E."/>
            <person name="San Clemente H."/>
            <person name="Chen E.C.H."/>
            <person name="De La Providencia I."/>
            <person name="Hainaut M."/>
            <person name="Kuo A."/>
            <person name="Kohler A."/>
            <person name="Murat C."/>
            <person name="Tang N."/>
            <person name="Roy S."/>
            <person name="Loubradou J."/>
            <person name="Henrissat B."/>
            <person name="Grigoriev I.V."/>
            <person name="Corradi N."/>
            <person name="Roux C."/>
            <person name="Martin F.M."/>
        </authorList>
    </citation>
    <scope>NUCLEOTIDE SEQUENCE [LARGE SCALE GENOMIC DNA]</scope>
    <source>
        <strain evidence="1 2">DAOM 227022</strain>
    </source>
</reference>
<dbReference type="AlphaFoldDB" id="A0A397TLN6"/>